<geneLocation type="plasmid" evidence="1 2">
    <name>unnamed1</name>
</geneLocation>
<organism evidence="1 2">
    <name type="scientific">Fuscovulum ytuae</name>
    <dbReference type="NCBI Taxonomy" id="3042299"/>
    <lineage>
        <taxon>Bacteria</taxon>
        <taxon>Pseudomonadati</taxon>
        <taxon>Pseudomonadota</taxon>
        <taxon>Alphaproteobacteria</taxon>
        <taxon>Rhodobacterales</taxon>
        <taxon>Paracoccaceae</taxon>
        <taxon>Fuscovulum</taxon>
    </lineage>
</organism>
<evidence type="ECO:0000313" key="2">
    <source>
        <dbReference type="Proteomes" id="UP001230978"/>
    </source>
</evidence>
<gene>
    <name evidence="1" type="ORF">QF092_18805</name>
</gene>
<proteinExistence type="predicted"/>
<keyword evidence="1" id="KW-0614">Plasmid</keyword>
<reference evidence="1 2" key="1">
    <citation type="submission" date="2023-04" db="EMBL/GenBank/DDBJ databases">
        <title>YMD61, complete Genome.</title>
        <authorList>
            <person name="Zhang J."/>
        </authorList>
    </citation>
    <scope>NUCLEOTIDE SEQUENCE [LARGE SCALE GENOMIC DNA]</scope>
    <source>
        <strain evidence="1 2">YMD61</strain>
        <plasmid evidence="1 2">unnamed1</plasmid>
    </source>
</reference>
<sequence length="146" mass="15887">MTGKNDKAGRPIDRLADEFVDDILNLSDDEVLAEFREDGGDPERHAAKMRSMFENRLLAANKARMNAAKAGVASSRRVEKRLSVPVVDIADARARLRALIARADSIPGLTLAARKEDELSDSDVVGMLEELAELGLLDGDQDIGKT</sequence>
<dbReference type="EMBL" id="CP124536">
    <property type="protein sequence ID" value="WGV18267.1"/>
    <property type="molecule type" value="Genomic_DNA"/>
</dbReference>
<name>A0ABY8QDC9_9RHOB</name>
<evidence type="ECO:0000313" key="1">
    <source>
        <dbReference type="EMBL" id="WGV18267.1"/>
    </source>
</evidence>
<dbReference type="Proteomes" id="UP001230978">
    <property type="component" value="Plasmid unnamed1"/>
</dbReference>
<keyword evidence="2" id="KW-1185">Reference proteome</keyword>
<accession>A0ABY8QDC9</accession>
<protein>
    <submittedName>
        <fullName evidence="1">Uncharacterized protein</fullName>
    </submittedName>
</protein>
<dbReference type="RefSeq" id="WP_281470327.1">
    <property type="nucleotide sequence ID" value="NZ_CP124536.1"/>
</dbReference>